<name>M2N7C3_BAUPA</name>
<evidence type="ECO:0000256" key="3">
    <source>
        <dbReference type="ARBA" id="ARBA00022692"/>
    </source>
</evidence>
<dbReference type="HOGENOM" id="CLU_036896_0_1_1"/>
<dbReference type="Proteomes" id="UP000011761">
    <property type="component" value="Unassembled WGS sequence"/>
</dbReference>
<evidence type="ECO:0000313" key="10">
    <source>
        <dbReference type="Proteomes" id="UP000011761"/>
    </source>
</evidence>
<dbReference type="GO" id="GO:0015707">
    <property type="term" value="P:nitrite transport"/>
    <property type="evidence" value="ECO:0007669"/>
    <property type="project" value="TreeGrafter"/>
</dbReference>
<evidence type="ECO:0000256" key="7">
    <source>
        <dbReference type="SAM" id="MobiDB-lite"/>
    </source>
</evidence>
<evidence type="ECO:0000256" key="2">
    <source>
        <dbReference type="ARBA" id="ARBA00022448"/>
    </source>
</evidence>
<keyword evidence="10" id="KW-1185">Reference proteome</keyword>
<dbReference type="OMA" id="SIRPLVM"/>
<dbReference type="EMBL" id="KB445558">
    <property type="protein sequence ID" value="EMC94700.1"/>
    <property type="molecule type" value="Genomic_DNA"/>
</dbReference>
<feature type="transmembrane region" description="Helical" evidence="8">
    <location>
        <begin position="200"/>
        <end position="219"/>
    </location>
</feature>
<dbReference type="Pfam" id="PF01226">
    <property type="entry name" value="Form_Nir_trans"/>
    <property type="match status" value="1"/>
</dbReference>
<evidence type="ECO:0000256" key="4">
    <source>
        <dbReference type="ARBA" id="ARBA00022989"/>
    </source>
</evidence>
<evidence type="ECO:0000313" key="9">
    <source>
        <dbReference type="EMBL" id="EMC94700.1"/>
    </source>
</evidence>
<dbReference type="InterPro" id="IPR024002">
    <property type="entry name" value="For/NO2_transpt_CS"/>
</dbReference>
<feature type="transmembrane region" description="Helical" evidence="8">
    <location>
        <begin position="42"/>
        <end position="63"/>
    </location>
</feature>
<dbReference type="InterPro" id="IPR000292">
    <property type="entry name" value="For/NO2_transpt"/>
</dbReference>
<comment type="similarity">
    <text evidence="6">Belongs to the FNT transporter (TC 1.A.16) family.</text>
</comment>
<accession>M2N7C3</accession>
<keyword evidence="5 8" id="KW-0472">Membrane</keyword>
<dbReference type="GO" id="GO:0015513">
    <property type="term" value="F:high-affinity secondary active nitrite transmembrane transporter activity"/>
    <property type="evidence" value="ECO:0007669"/>
    <property type="project" value="TreeGrafter"/>
</dbReference>
<keyword evidence="4 8" id="KW-1133">Transmembrane helix</keyword>
<evidence type="ECO:0008006" key="11">
    <source>
        <dbReference type="Google" id="ProtNLM"/>
    </source>
</evidence>
<evidence type="ECO:0000256" key="8">
    <source>
        <dbReference type="SAM" id="Phobius"/>
    </source>
</evidence>
<feature type="transmembrane region" description="Helical" evidence="8">
    <location>
        <begin position="124"/>
        <end position="146"/>
    </location>
</feature>
<dbReference type="Gene3D" id="1.20.1080.10">
    <property type="entry name" value="Glycerol uptake facilitator protein"/>
    <property type="match status" value="1"/>
</dbReference>
<dbReference type="KEGG" id="bcom:BAUCODRAFT_93143"/>
<dbReference type="FunFam" id="1.20.1080.10:FF:000011">
    <property type="entry name" value="Formate family transporter"/>
    <property type="match status" value="1"/>
</dbReference>
<feature type="region of interest" description="Disordered" evidence="7">
    <location>
        <begin position="343"/>
        <end position="367"/>
    </location>
</feature>
<gene>
    <name evidence="9" type="ORF">BAUCODRAFT_93143</name>
</gene>
<dbReference type="PROSITE" id="PS01005">
    <property type="entry name" value="FORMATE_NITRITE_TP_1"/>
    <property type="match status" value="1"/>
</dbReference>
<evidence type="ECO:0000256" key="5">
    <source>
        <dbReference type="ARBA" id="ARBA00023136"/>
    </source>
</evidence>
<evidence type="ECO:0000256" key="1">
    <source>
        <dbReference type="ARBA" id="ARBA00004141"/>
    </source>
</evidence>
<dbReference type="PANTHER" id="PTHR30520">
    <property type="entry name" value="FORMATE TRANSPORTER-RELATED"/>
    <property type="match status" value="1"/>
</dbReference>
<evidence type="ECO:0000256" key="6">
    <source>
        <dbReference type="ARBA" id="ARBA00049660"/>
    </source>
</evidence>
<proteinExistence type="inferred from homology"/>
<reference evidence="9 10" key="1">
    <citation type="journal article" date="2012" name="PLoS Pathog.">
        <title>Diverse lifestyles and strategies of plant pathogenesis encoded in the genomes of eighteen Dothideomycetes fungi.</title>
        <authorList>
            <person name="Ohm R.A."/>
            <person name="Feau N."/>
            <person name="Henrissat B."/>
            <person name="Schoch C.L."/>
            <person name="Horwitz B.A."/>
            <person name="Barry K.W."/>
            <person name="Condon B.J."/>
            <person name="Copeland A.C."/>
            <person name="Dhillon B."/>
            <person name="Glaser F."/>
            <person name="Hesse C.N."/>
            <person name="Kosti I."/>
            <person name="LaButti K."/>
            <person name="Lindquist E.A."/>
            <person name="Lucas S."/>
            <person name="Salamov A.A."/>
            <person name="Bradshaw R.E."/>
            <person name="Ciuffetti L."/>
            <person name="Hamelin R.C."/>
            <person name="Kema G.H.J."/>
            <person name="Lawrence C."/>
            <person name="Scott J.A."/>
            <person name="Spatafora J.W."/>
            <person name="Turgeon B.G."/>
            <person name="de Wit P.J.G.M."/>
            <person name="Zhong S."/>
            <person name="Goodwin S.B."/>
            <person name="Grigoriev I.V."/>
        </authorList>
    </citation>
    <scope>NUCLEOTIDE SEQUENCE [LARGE SCALE GENOMIC DNA]</scope>
    <source>
        <strain evidence="9 10">UAMH 10762</strain>
    </source>
</reference>
<feature type="transmembrane region" description="Helical" evidence="8">
    <location>
        <begin position="253"/>
        <end position="272"/>
    </location>
</feature>
<dbReference type="RefSeq" id="XP_007678242.1">
    <property type="nucleotide sequence ID" value="XM_007680052.1"/>
</dbReference>
<dbReference type="OrthoDB" id="4829at2759"/>
<dbReference type="GeneID" id="19117472"/>
<dbReference type="GO" id="GO:0005886">
    <property type="term" value="C:plasma membrane"/>
    <property type="evidence" value="ECO:0007669"/>
    <property type="project" value="TreeGrafter"/>
</dbReference>
<keyword evidence="2" id="KW-0813">Transport</keyword>
<dbReference type="InterPro" id="IPR023271">
    <property type="entry name" value="Aquaporin-like"/>
</dbReference>
<protein>
    <recommendedName>
        <fullName evidence="11">Formate/nitrite transporter</fullName>
    </recommendedName>
</protein>
<dbReference type="PANTHER" id="PTHR30520:SF6">
    <property type="entry name" value="FORMATE_NITRATE FAMILY TRANSPORTER (EUROFUNG)"/>
    <property type="match status" value="1"/>
</dbReference>
<feature type="transmembrane region" description="Helical" evidence="8">
    <location>
        <begin position="83"/>
        <end position="112"/>
    </location>
</feature>
<dbReference type="eggNOG" id="ENOG502QUGF">
    <property type="taxonomic scope" value="Eukaryota"/>
</dbReference>
<sequence length="367" mass="40075">MVVRNLCPLSTTSNMDAFTPQQTIELVSRIGCKKAHMRIDKLWWNSFMTGPLLGFGCAVLVSTNAAPWYQQNAPGLIRSIAALFFPIGLVMIVLSGADLFTSNIMFMTTAFLHRRVSVLDVAQSWAVSFFGNLAGSLFFMAIIMGYGGVFQETSGYASAAIMIAEQKAVQPQWHQIFLRAIGANWLVCFAVFISISSREISSKIIAIWWPTATFVALALDHVVANMFFIPMGIWCGADIGVGYYIWKSMIPTMMGNMVGGGLFVGTVYWYLYLTGEDGVGVDFNIGSLATAMEAGGPMRRTTDEKQRNVRHMSDGTIVGQDPDAILPHSSGQMISAIGVELSDDSPYTKSHAERTKRPVKGSVDGKV</sequence>
<organism evidence="9 10">
    <name type="scientific">Baudoinia panamericana (strain UAMH 10762)</name>
    <name type="common">Angels' share fungus</name>
    <name type="synonym">Baudoinia compniacensis (strain UAMH 10762)</name>
    <dbReference type="NCBI Taxonomy" id="717646"/>
    <lineage>
        <taxon>Eukaryota</taxon>
        <taxon>Fungi</taxon>
        <taxon>Dikarya</taxon>
        <taxon>Ascomycota</taxon>
        <taxon>Pezizomycotina</taxon>
        <taxon>Dothideomycetes</taxon>
        <taxon>Dothideomycetidae</taxon>
        <taxon>Mycosphaerellales</taxon>
        <taxon>Teratosphaeriaceae</taxon>
        <taxon>Baudoinia</taxon>
    </lineage>
</organism>
<comment type="subcellular location">
    <subcellularLocation>
        <location evidence="1">Membrane</location>
        <topology evidence="1">Multi-pass membrane protein</topology>
    </subcellularLocation>
</comment>
<dbReference type="AlphaFoldDB" id="M2N7C3"/>
<keyword evidence="3 8" id="KW-0812">Transmembrane</keyword>
<feature type="transmembrane region" description="Helical" evidence="8">
    <location>
        <begin position="176"/>
        <end position="193"/>
    </location>
</feature>